<evidence type="ECO:0000313" key="2">
    <source>
        <dbReference type="Proteomes" id="UP000297966"/>
    </source>
</evidence>
<proteinExistence type="predicted"/>
<organism evidence="1 2">
    <name type="scientific">Bradyrhizobium niftali</name>
    <dbReference type="NCBI Taxonomy" id="2560055"/>
    <lineage>
        <taxon>Bacteria</taxon>
        <taxon>Pseudomonadati</taxon>
        <taxon>Pseudomonadota</taxon>
        <taxon>Alphaproteobacteria</taxon>
        <taxon>Hyphomicrobiales</taxon>
        <taxon>Nitrobacteraceae</taxon>
        <taxon>Bradyrhizobium</taxon>
    </lineage>
</organism>
<dbReference type="AlphaFoldDB" id="A0A4Y9LYQ9"/>
<keyword evidence="2" id="KW-1185">Reference proteome</keyword>
<evidence type="ECO:0000313" key="1">
    <source>
        <dbReference type="EMBL" id="TFV48049.1"/>
    </source>
</evidence>
<comment type="caution">
    <text evidence="1">The sequence shown here is derived from an EMBL/GenBank/DDBJ whole genome shotgun (WGS) entry which is preliminary data.</text>
</comment>
<reference evidence="1 2" key="1">
    <citation type="submission" date="2019-03" db="EMBL/GenBank/DDBJ databases">
        <title>Bradyrhizobium diversity isolated from nodules of Chamaecrista fasciculata.</title>
        <authorList>
            <person name="Klepa M.S."/>
            <person name="Urquiaga M.O."/>
            <person name="Hungria M."/>
            <person name="Delamuta J.R."/>
        </authorList>
    </citation>
    <scope>NUCLEOTIDE SEQUENCE [LARGE SCALE GENOMIC DNA]</scope>
    <source>
        <strain evidence="1 2">CNPSo 3448</strain>
    </source>
</reference>
<accession>A0A4Y9LYQ9</accession>
<dbReference type="OrthoDB" id="9801450at2"/>
<gene>
    <name evidence="1" type="ORF">E4K65_14630</name>
</gene>
<protein>
    <submittedName>
        <fullName evidence="1">Uncharacterized protein</fullName>
    </submittedName>
</protein>
<name>A0A4Y9LYQ9_9BRAD</name>
<dbReference type="Proteomes" id="UP000297966">
    <property type="component" value="Unassembled WGS sequence"/>
</dbReference>
<dbReference type="EMBL" id="SPQT01000006">
    <property type="protein sequence ID" value="TFV48049.1"/>
    <property type="molecule type" value="Genomic_DNA"/>
</dbReference>
<sequence length="86" mass="9751">MRRSVQSLALMIQESLKRDPHLWVGRDYVVEAPHPVASIGLLPAELEPPNRSSSAIRAATKLWLRLMWWCRTVLSHCSVLTRSTSS</sequence>